<protein>
    <recommendedName>
        <fullName evidence="2">PID domain-containing protein</fullName>
    </recommendedName>
</protein>
<proteinExistence type="predicted"/>
<evidence type="ECO:0000259" key="2">
    <source>
        <dbReference type="Pfam" id="PF00640"/>
    </source>
</evidence>
<dbReference type="SUPFAM" id="SSF50729">
    <property type="entry name" value="PH domain-like"/>
    <property type="match status" value="1"/>
</dbReference>
<dbReference type="InterPro" id="IPR011993">
    <property type="entry name" value="PH-like_dom_sf"/>
</dbReference>
<evidence type="ECO:0000256" key="1">
    <source>
        <dbReference type="SAM" id="MobiDB-lite"/>
    </source>
</evidence>
<feature type="region of interest" description="Disordered" evidence="1">
    <location>
        <begin position="125"/>
        <end position="173"/>
    </location>
</feature>
<dbReference type="InterPro" id="IPR051133">
    <property type="entry name" value="Adapter_Engulfment-Domain"/>
</dbReference>
<dbReference type="Gene3D" id="2.30.29.30">
    <property type="entry name" value="Pleckstrin-homology domain (PH domain)/Phosphotyrosine-binding domain (PTB)"/>
    <property type="match status" value="2"/>
</dbReference>
<feature type="compositionally biased region" description="Polar residues" evidence="1">
    <location>
        <begin position="437"/>
        <end position="449"/>
    </location>
</feature>
<sequence>AVLMLTMKNLQTKKRYDLVTDDGYDSRIPLHNEEAFQHGLQFQAKYIGTLDVPRPGSRVEIVAAMRRIRKQVWLWDDNHLIFYVSHDSQDLKIFSYIARDGSTNIFKCNVFKAYKKMNLSNNKQIEDGNEAGSEKSSEDCEPKVQSSPSNISVKTAPVTTSTPKPAESTLQSPQEVLRQAQTLLQTVSPKPSQVAGTISSPTSPPLDVSLYQSANASQPLSLHHQVQLLQQQLEQQNQQTQIAISQSTALPDAVTPEPGSLFDVKVLEGLNQPVSAGMFENTNVEFTESPDSGHREMSSDSLAFSNSQPEVYAWYVSRANSVTGTCPSMKHSVSSYSYTPGSLSSNNRPELNLPLRSSSNPFTVMSTSVTTNNANYENVQKREPQIIMPMPMQDACGNQLDLHITPKLDPPPKVNRRSMRTSVTTPSATSVTSPDSNGNNSVSRCSTTSENSFEMHLNQLLEQASLTEINVTENIANERKELNTERRSDNNLNKTNSKSDFHVQCKSPLIEAHASPRKMRKESFSDEENTEEIEDTELKYVLKSDELKMFSEF</sequence>
<keyword evidence="4" id="KW-1185">Reference proteome</keyword>
<organism evidence="3 4">
    <name type="scientific">Paralvinella palmiformis</name>
    <dbReference type="NCBI Taxonomy" id="53620"/>
    <lineage>
        <taxon>Eukaryota</taxon>
        <taxon>Metazoa</taxon>
        <taxon>Spiralia</taxon>
        <taxon>Lophotrochozoa</taxon>
        <taxon>Annelida</taxon>
        <taxon>Polychaeta</taxon>
        <taxon>Sedentaria</taxon>
        <taxon>Canalipalpata</taxon>
        <taxon>Terebellida</taxon>
        <taxon>Terebelliformia</taxon>
        <taxon>Alvinellidae</taxon>
        <taxon>Paralvinella</taxon>
    </lineage>
</organism>
<feature type="compositionally biased region" description="Basic and acidic residues" evidence="1">
    <location>
        <begin position="477"/>
        <end position="489"/>
    </location>
</feature>
<feature type="non-terminal residue" evidence="3">
    <location>
        <position position="1"/>
    </location>
</feature>
<name>A0AAD9JVC0_9ANNE</name>
<dbReference type="EMBL" id="JAODUP010000144">
    <property type="protein sequence ID" value="KAK2159886.1"/>
    <property type="molecule type" value="Genomic_DNA"/>
</dbReference>
<evidence type="ECO:0000313" key="3">
    <source>
        <dbReference type="EMBL" id="KAK2159886.1"/>
    </source>
</evidence>
<dbReference type="PANTHER" id="PTHR11232">
    <property type="entry name" value="PHOSPHOTYROSINE INTERACTION DOMAIN-CONTAINING FAMILY MEMBER"/>
    <property type="match status" value="1"/>
</dbReference>
<accession>A0AAD9JVC0</accession>
<reference evidence="3" key="1">
    <citation type="journal article" date="2023" name="Mol. Biol. Evol.">
        <title>Third-Generation Sequencing Reveals the Adaptive Role of the Epigenome in Three Deep-Sea Polychaetes.</title>
        <authorList>
            <person name="Perez M."/>
            <person name="Aroh O."/>
            <person name="Sun Y."/>
            <person name="Lan Y."/>
            <person name="Juniper S.K."/>
            <person name="Young C.R."/>
            <person name="Angers B."/>
            <person name="Qian P.Y."/>
        </authorList>
    </citation>
    <scope>NUCLEOTIDE SEQUENCE</scope>
    <source>
        <strain evidence="3">P08H-3</strain>
    </source>
</reference>
<gene>
    <name evidence="3" type="ORF">LSH36_144g05059</name>
</gene>
<feature type="compositionally biased region" description="Low complexity" evidence="1">
    <location>
        <begin position="421"/>
        <end position="436"/>
    </location>
</feature>
<feature type="domain" description="PID" evidence="2">
    <location>
        <begin position="81"/>
        <end position="116"/>
    </location>
</feature>
<dbReference type="PANTHER" id="PTHR11232:SF17">
    <property type="entry name" value="CAPON-LIKE PROTEIN"/>
    <property type="match status" value="1"/>
</dbReference>
<dbReference type="Proteomes" id="UP001208570">
    <property type="component" value="Unassembled WGS sequence"/>
</dbReference>
<feature type="region of interest" description="Disordered" evidence="1">
    <location>
        <begin position="407"/>
        <end position="449"/>
    </location>
</feature>
<feature type="region of interest" description="Disordered" evidence="1">
    <location>
        <begin position="477"/>
        <end position="533"/>
    </location>
</feature>
<dbReference type="GO" id="GO:0050998">
    <property type="term" value="F:nitric-oxide synthase binding"/>
    <property type="evidence" value="ECO:0007669"/>
    <property type="project" value="TreeGrafter"/>
</dbReference>
<dbReference type="AlphaFoldDB" id="A0AAD9JVC0"/>
<dbReference type="InterPro" id="IPR006020">
    <property type="entry name" value="PTB/PI_dom"/>
</dbReference>
<dbReference type="Pfam" id="PF00640">
    <property type="entry name" value="PID"/>
    <property type="match status" value="1"/>
</dbReference>
<feature type="compositionally biased region" description="Polar residues" evidence="1">
    <location>
        <begin position="144"/>
        <end position="173"/>
    </location>
</feature>
<evidence type="ECO:0000313" key="4">
    <source>
        <dbReference type="Proteomes" id="UP001208570"/>
    </source>
</evidence>
<feature type="compositionally biased region" description="Basic and acidic residues" evidence="1">
    <location>
        <begin position="132"/>
        <end position="142"/>
    </location>
</feature>
<comment type="caution">
    <text evidence="3">The sequence shown here is derived from an EMBL/GenBank/DDBJ whole genome shotgun (WGS) entry which is preliminary data.</text>
</comment>